<feature type="compositionally biased region" description="Polar residues" evidence="1">
    <location>
        <begin position="176"/>
        <end position="186"/>
    </location>
</feature>
<feature type="region of interest" description="Disordered" evidence="1">
    <location>
        <begin position="435"/>
        <end position="513"/>
    </location>
</feature>
<organism evidence="2 3">
    <name type="scientific">Glonium stellatum</name>
    <dbReference type="NCBI Taxonomy" id="574774"/>
    <lineage>
        <taxon>Eukaryota</taxon>
        <taxon>Fungi</taxon>
        <taxon>Dikarya</taxon>
        <taxon>Ascomycota</taxon>
        <taxon>Pezizomycotina</taxon>
        <taxon>Dothideomycetes</taxon>
        <taxon>Pleosporomycetidae</taxon>
        <taxon>Gloniales</taxon>
        <taxon>Gloniaceae</taxon>
        <taxon>Glonium</taxon>
    </lineage>
</organism>
<evidence type="ECO:0000313" key="3">
    <source>
        <dbReference type="Proteomes" id="UP000250140"/>
    </source>
</evidence>
<feature type="compositionally biased region" description="Basic and acidic residues" evidence="1">
    <location>
        <begin position="843"/>
        <end position="852"/>
    </location>
</feature>
<evidence type="ECO:0000313" key="2">
    <source>
        <dbReference type="EMBL" id="OCL09665.1"/>
    </source>
</evidence>
<dbReference type="AlphaFoldDB" id="A0A8E2JU20"/>
<gene>
    <name evidence="2" type="ORF">AOQ84DRAFT_363074</name>
</gene>
<proteinExistence type="predicted"/>
<evidence type="ECO:0000256" key="1">
    <source>
        <dbReference type="SAM" id="MobiDB-lite"/>
    </source>
</evidence>
<keyword evidence="3" id="KW-1185">Reference proteome</keyword>
<feature type="compositionally biased region" description="Polar residues" evidence="1">
    <location>
        <begin position="197"/>
        <end position="211"/>
    </location>
</feature>
<feature type="compositionally biased region" description="Polar residues" evidence="1">
    <location>
        <begin position="449"/>
        <end position="465"/>
    </location>
</feature>
<feature type="region of interest" description="Disordered" evidence="1">
    <location>
        <begin position="1"/>
        <end position="57"/>
    </location>
</feature>
<feature type="compositionally biased region" description="Low complexity" evidence="1">
    <location>
        <begin position="35"/>
        <end position="46"/>
    </location>
</feature>
<feature type="compositionally biased region" description="Polar residues" evidence="1">
    <location>
        <begin position="479"/>
        <end position="488"/>
    </location>
</feature>
<feature type="compositionally biased region" description="Basic residues" evidence="1">
    <location>
        <begin position="467"/>
        <end position="478"/>
    </location>
</feature>
<protein>
    <submittedName>
        <fullName evidence="2">Uncharacterized protein</fullName>
    </submittedName>
</protein>
<name>A0A8E2JU20_9PEZI</name>
<feature type="region of interest" description="Disordered" evidence="1">
    <location>
        <begin position="728"/>
        <end position="862"/>
    </location>
</feature>
<feature type="region of interest" description="Disordered" evidence="1">
    <location>
        <begin position="173"/>
        <end position="211"/>
    </location>
</feature>
<dbReference type="EMBL" id="KV749382">
    <property type="protein sequence ID" value="OCL09665.1"/>
    <property type="molecule type" value="Genomic_DNA"/>
</dbReference>
<feature type="compositionally biased region" description="Polar residues" evidence="1">
    <location>
        <begin position="1"/>
        <end position="29"/>
    </location>
</feature>
<dbReference type="OrthoDB" id="3795193at2759"/>
<feature type="compositionally biased region" description="Polar residues" evidence="1">
    <location>
        <begin position="829"/>
        <end position="842"/>
    </location>
</feature>
<dbReference type="Proteomes" id="UP000250140">
    <property type="component" value="Unassembled WGS sequence"/>
</dbReference>
<sequence length="920" mass="102783">MNGQKKSAQQITNEMAPNNDNDRPSSQPEVSLEYPSSGQSQSQGPSAHTDNAQGDLGFDFDLSTELISQEEWDAIMVGPELTSNEDWLLQQPIYQDYNSPQIQIHSQQQDRPLTGDRSVNSESANILMQANSMGLLGSSRGLKRAYGSVEPQITTAHHAGKRSRRVDHGEIDVDNAETSHGPSKPSNPGLAKHHDSGYNSTIFSNTPNGQRNIQPLDVEHIQRVLRPPASRDEPQHATNAASIPIAPESAAPVLLHATWEAAKLHRERPRWQVDSPWDPSMPRSTQDRQRYIADVRDAMLDTRNVVDREKKGVHNWINRKYDDADVEAWAWRIIEALDLLHTIGCPIPSYAFTKAGFVNEALSYRERFDLVCDVLRRRKSYCTSILHGDELRLNELVANPCEVERRALQNEKGNAKRQVQITTGKMALQQGMISAPLPPPTAHSKGRSAKNQINSRTLQENQTRQAMRAHTHARRSKATARSLNSPTNAVPPISIFQTSNHPQDPLRPSPTALQNFSMSPSPREFVTDNGHPIRPSEIHPTTSQPVIPRLRHQMGHASMQPIKPQLHQPIGPGLQGAVSHQRAQHPDFTVLGLPETLKMASNSPTTSLRQPMAPISYDLKGHTQNHRPRLIDSARIERPLDQQLPDHLGVSYPFSQEFIEEPTSKARERQIPAVLASPIPDEFSVPGMAQPRHMVHPLGVETEPSFSLEDGGLYNSILAGTHHYPIGENSWSPPRHDHAETLPSLVKAGNPLRNRKRSREEGYDEDSNRIKVQKMHSADGAGSEGQPRPPIRRLRRNLEHPIAKTTLPPSISLSSHRAPETEDMATGEASVSQELGRSQTPGREQRREEQEHSPPGAIRAQEHEIDVLDHIRRLEQGLIGQQPQDWQILSDSIVDSEPLADDPDEIHPLHMAYDHLFGRD</sequence>
<reference evidence="2 3" key="1">
    <citation type="journal article" date="2016" name="Nat. Commun.">
        <title>Ectomycorrhizal ecology is imprinted in the genome of the dominant symbiotic fungus Cenococcum geophilum.</title>
        <authorList>
            <consortium name="DOE Joint Genome Institute"/>
            <person name="Peter M."/>
            <person name="Kohler A."/>
            <person name="Ohm R.A."/>
            <person name="Kuo A."/>
            <person name="Krutzmann J."/>
            <person name="Morin E."/>
            <person name="Arend M."/>
            <person name="Barry K.W."/>
            <person name="Binder M."/>
            <person name="Choi C."/>
            <person name="Clum A."/>
            <person name="Copeland A."/>
            <person name="Grisel N."/>
            <person name="Haridas S."/>
            <person name="Kipfer T."/>
            <person name="LaButti K."/>
            <person name="Lindquist E."/>
            <person name="Lipzen A."/>
            <person name="Maire R."/>
            <person name="Meier B."/>
            <person name="Mihaltcheva S."/>
            <person name="Molinier V."/>
            <person name="Murat C."/>
            <person name="Poggeler S."/>
            <person name="Quandt C.A."/>
            <person name="Sperisen C."/>
            <person name="Tritt A."/>
            <person name="Tisserant E."/>
            <person name="Crous P.W."/>
            <person name="Henrissat B."/>
            <person name="Nehls U."/>
            <person name="Egli S."/>
            <person name="Spatafora J.W."/>
            <person name="Grigoriev I.V."/>
            <person name="Martin F.M."/>
        </authorList>
    </citation>
    <scope>NUCLEOTIDE SEQUENCE [LARGE SCALE GENOMIC DNA]</scope>
    <source>
        <strain evidence="2 3">CBS 207.34</strain>
    </source>
</reference>
<feature type="compositionally biased region" description="Basic and acidic residues" evidence="1">
    <location>
        <begin position="758"/>
        <end position="769"/>
    </location>
</feature>
<accession>A0A8E2JU20</accession>